<accession>A0A498SUB8</accession>
<keyword evidence="2" id="KW-1185">Reference proteome</keyword>
<dbReference type="Proteomes" id="UP000276991">
    <property type="component" value="Unassembled WGS sequence"/>
</dbReference>
<protein>
    <submittedName>
        <fullName evidence="1">Uncharacterized protein</fullName>
    </submittedName>
</protein>
<evidence type="ECO:0000313" key="1">
    <source>
        <dbReference type="EMBL" id="VBB32835.1"/>
    </source>
</evidence>
<dbReference type="AlphaFoldDB" id="A0A498SUB8"/>
<gene>
    <name evidence="1" type="ORF">NAV_LOCUS7626</name>
</gene>
<organism evidence="1 2">
    <name type="scientific">Acanthocheilonema viteae</name>
    <name type="common">Filarial nematode worm</name>
    <name type="synonym">Dipetalonema viteae</name>
    <dbReference type="NCBI Taxonomy" id="6277"/>
    <lineage>
        <taxon>Eukaryota</taxon>
        <taxon>Metazoa</taxon>
        <taxon>Ecdysozoa</taxon>
        <taxon>Nematoda</taxon>
        <taxon>Chromadorea</taxon>
        <taxon>Rhabditida</taxon>
        <taxon>Spirurina</taxon>
        <taxon>Spiruromorpha</taxon>
        <taxon>Filarioidea</taxon>
        <taxon>Onchocercidae</taxon>
        <taxon>Acanthocheilonema</taxon>
    </lineage>
</organism>
<proteinExistence type="predicted"/>
<feature type="non-terminal residue" evidence="1">
    <location>
        <position position="46"/>
    </location>
</feature>
<evidence type="ECO:0000313" key="2">
    <source>
        <dbReference type="Proteomes" id="UP000276991"/>
    </source>
</evidence>
<dbReference type="EMBL" id="UPTC01001962">
    <property type="protein sequence ID" value="VBB32835.1"/>
    <property type="molecule type" value="Genomic_DNA"/>
</dbReference>
<sequence length="46" mass="5334">MRKARNRNETEQQKGDRVISMQTFGIVYFDLFTSPAMLCVGCMCTR</sequence>
<name>A0A498SUB8_ACAVI</name>
<reference evidence="1 2" key="1">
    <citation type="submission" date="2018-08" db="EMBL/GenBank/DDBJ databases">
        <authorList>
            <person name="Laetsch R D."/>
            <person name="Stevens L."/>
            <person name="Kumar S."/>
            <person name="Blaxter L. M."/>
        </authorList>
    </citation>
    <scope>NUCLEOTIDE SEQUENCE [LARGE SCALE GENOMIC DNA]</scope>
</reference>